<dbReference type="AlphaFoldDB" id="A0A5N5X5X4"/>
<name>A0A5N5X5X4_9EURO</name>
<evidence type="ECO:0000313" key="2">
    <source>
        <dbReference type="EMBL" id="KAB8076153.1"/>
    </source>
</evidence>
<keyword evidence="3" id="KW-1185">Reference proteome</keyword>
<gene>
    <name evidence="2" type="ORF">BDV29DRAFT_93220</name>
</gene>
<dbReference type="Proteomes" id="UP000326565">
    <property type="component" value="Unassembled WGS sequence"/>
</dbReference>
<sequence>MSSGSKQPTKVTNGFSKTLSAGDLSHVPDGSSGSVVDRFSQSSAADEPYFARARMQDRSDHVSRLSNQLDAMDEIMKK</sequence>
<organism evidence="2 3">
    <name type="scientific">Aspergillus leporis</name>
    <dbReference type="NCBI Taxonomy" id="41062"/>
    <lineage>
        <taxon>Eukaryota</taxon>
        <taxon>Fungi</taxon>
        <taxon>Dikarya</taxon>
        <taxon>Ascomycota</taxon>
        <taxon>Pezizomycotina</taxon>
        <taxon>Eurotiomycetes</taxon>
        <taxon>Eurotiomycetidae</taxon>
        <taxon>Eurotiales</taxon>
        <taxon>Aspergillaceae</taxon>
        <taxon>Aspergillus</taxon>
        <taxon>Aspergillus subgen. Circumdati</taxon>
    </lineage>
</organism>
<feature type="compositionally biased region" description="Polar residues" evidence="1">
    <location>
        <begin position="1"/>
        <end position="19"/>
    </location>
</feature>
<reference evidence="2 3" key="1">
    <citation type="submission" date="2019-04" db="EMBL/GenBank/DDBJ databases">
        <title>Friends and foes A comparative genomics study of 23 Aspergillus species from section Flavi.</title>
        <authorList>
            <consortium name="DOE Joint Genome Institute"/>
            <person name="Kjaerbolling I."/>
            <person name="Vesth T."/>
            <person name="Frisvad J.C."/>
            <person name="Nybo J.L."/>
            <person name="Theobald S."/>
            <person name="Kildgaard S."/>
            <person name="Isbrandt T."/>
            <person name="Kuo A."/>
            <person name="Sato A."/>
            <person name="Lyhne E.K."/>
            <person name="Kogle M.E."/>
            <person name="Wiebenga A."/>
            <person name="Kun R.S."/>
            <person name="Lubbers R.J."/>
            <person name="Makela M.R."/>
            <person name="Barry K."/>
            <person name="Chovatia M."/>
            <person name="Clum A."/>
            <person name="Daum C."/>
            <person name="Haridas S."/>
            <person name="He G."/>
            <person name="LaButti K."/>
            <person name="Lipzen A."/>
            <person name="Mondo S."/>
            <person name="Riley R."/>
            <person name="Salamov A."/>
            <person name="Simmons B.A."/>
            <person name="Magnuson J.K."/>
            <person name="Henrissat B."/>
            <person name="Mortensen U.H."/>
            <person name="Larsen T.O."/>
            <person name="Devries R.P."/>
            <person name="Grigoriev I.V."/>
            <person name="Machida M."/>
            <person name="Baker S.E."/>
            <person name="Andersen M.R."/>
        </authorList>
    </citation>
    <scope>NUCLEOTIDE SEQUENCE [LARGE SCALE GENOMIC DNA]</scope>
    <source>
        <strain evidence="2 3">CBS 151.66</strain>
    </source>
</reference>
<feature type="compositionally biased region" description="Polar residues" evidence="1">
    <location>
        <begin position="31"/>
        <end position="44"/>
    </location>
</feature>
<feature type="region of interest" description="Disordered" evidence="1">
    <location>
        <begin position="1"/>
        <end position="45"/>
    </location>
</feature>
<evidence type="ECO:0000313" key="3">
    <source>
        <dbReference type="Proteomes" id="UP000326565"/>
    </source>
</evidence>
<evidence type="ECO:0000256" key="1">
    <source>
        <dbReference type="SAM" id="MobiDB-lite"/>
    </source>
</evidence>
<proteinExistence type="predicted"/>
<dbReference type="EMBL" id="ML732184">
    <property type="protein sequence ID" value="KAB8076153.1"/>
    <property type="molecule type" value="Genomic_DNA"/>
</dbReference>
<protein>
    <submittedName>
        <fullName evidence="2">Uncharacterized protein</fullName>
    </submittedName>
</protein>
<dbReference type="OrthoDB" id="4501485at2759"/>
<accession>A0A5N5X5X4</accession>